<comment type="caution">
    <text evidence="3">The sequence shown here is derived from an EMBL/GenBank/DDBJ whole genome shotgun (WGS) entry which is preliminary data.</text>
</comment>
<sequence>MRAAYIEELGPPDAIQYGELDAPRPGPTDVLVDVMATTVNPVDTFVRSGLFRTPLPFPFVIGRDLVGRVAETGAGVHDFAVGDLVWSNSLGHEGRQGAAAEQAVVAADRLYRLPAGVDAETAVAVVHPAATAYLGLFTHGRVRAGETVVVAGAAGNVGSAMVVLAARAGARVIATARQRDASYVSSLGAAEVFDYTDPEVHELIRKAAPDGVDVYLDASGTNDLAHSVDVLARRGRIVLLAGARTQPVLPAGRLYMKDGTIAGFVISHAATAELAEAAETINRLLAAGLLRPREVEVRPLSEAAEVHRRIETHGPHGSRIVLRTTAPDVTPVTA</sequence>
<proteinExistence type="predicted"/>
<evidence type="ECO:0000256" key="1">
    <source>
        <dbReference type="ARBA" id="ARBA00022857"/>
    </source>
</evidence>
<dbReference type="PANTHER" id="PTHR44154:SF1">
    <property type="entry name" value="QUINONE OXIDOREDUCTASE"/>
    <property type="match status" value="1"/>
</dbReference>
<evidence type="ECO:0000313" key="4">
    <source>
        <dbReference type="Proteomes" id="UP001603013"/>
    </source>
</evidence>
<evidence type="ECO:0000259" key="2">
    <source>
        <dbReference type="SMART" id="SM00829"/>
    </source>
</evidence>
<evidence type="ECO:0000313" key="3">
    <source>
        <dbReference type="EMBL" id="MFF8278036.1"/>
    </source>
</evidence>
<protein>
    <submittedName>
        <fullName evidence="3">NADPH:quinone reductase</fullName>
    </submittedName>
</protein>
<dbReference type="InterPro" id="IPR013149">
    <property type="entry name" value="ADH-like_C"/>
</dbReference>
<accession>A0ABW6YEV0</accession>
<dbReference type="Pfam" id="PF00107">
    <property type="entry name" value="ADH_zinc_N"/>
    <property type="match status" value="1"/>
</dbReference>
<dbReference type="InterPro" id="IPR013154">
    <property type="entry name" value="ADH-like_N"/>
</dbReference>
<dbReference type="EMBL" id="JBIBSM010000009">
    <property type="protein sequence ID" value="MFF8278036.1"/>
    <property type="molecule type" value="Genomic_DNA"/>
</dbReference>
<dbReference type="Pfam" id="PF08240">
    <property type="entry name" value="ADH_N"/>
    <property type="match status" value="1"/>
</dbReference>
<dbReference type="CDD" id="cd08253">
    <property type="entry name" value="zeta_crystallin"/>
    <property type="match status" value="1"/>
</dbReference>
<gene>
    <name evidence="3" type="ORF">ACF05T_18280</name>
</gene>
<dbReference type="Gene3D" id="3.40.50.720">
    <property type="entry name" value="NAD(P)-binding Rossmann-like Domain"/>
    <property type="match status" value="1"/>
</dbReference>
<dbReference type="PANTHER" id="PTHR44154">
    <property type="entry name" value="QUINONE OXIDOREDUCTASE"/>
    <property type="match status" value="1"/>
</dbReference>
<dbReference type="RefSeq" id="WP_391935237.1">
    <property type="nucleotide sequence ID" value="NZ_JBIBSM010000009.1"/>
</dbReference>
<dbReference type="SUPFAM" id="SSF50129">
    <property type="entry name" value="GroES-like"/>
    <property type="match status" value="1"/>
</dbReference>
<dbReference type="Proteomes" id="UP001603013">
    <property type="component" value="Unassembled WGS sequence"/>
</dbReference>
<dbReference type="InterPro" id="IPR036291">
    <property type="entry name" value="NAD(P)-bd_dom_sf"/>
</dbReference>
<keyword evidence="1" id="KW-0521">NADP</keyword>
<dbReference type="SUPFAM" id="SSF51735">
    <property type="entry name" value="NAD(P)-binding Rossmann-fold domains"/>
    <property type="match status" value="1"/>
</dbReference>
<dbReference type="InterPro" id="IPR051603">
    <property type="entry name" value="Zinc-ADH_QOR/CCCR"/>
</dbReference>
<organism evidence="3 4">
    <name type="scientific">Streptomyces lateritius</name>
    <dbReference type="NCBI Taxonomy" id="67313"/>
    <lineage>
        <taxon>Bacteria</taxon>
        <taxon>Bacillati</taxon>
        <taxon>Actinomycetota</taxon>
        <taxon>Actinomycetes</taxon>
        <taxon>Kitasatosporales</taxon>
        <taxon>Streptomycetaceae</taxon>
        <taxon>Streptomyces</taxon>
    </lineage>
</organism>
<dbReference type="InterPro" id="IPR011032">
    <property type="entry name" value="GroES-like_sf"/>
</dbReference>
<keyword evidence="4" id="KW-1185">Reference proteome</keyword>
<feature type="domain" description="Enoyl reductase (ER)" evidence="2">
    <location>
        <begin position="10"/>
        <end position="322"/>
    </location>
</feature>
<dbReference type="SMART" id="SM00829">
    <property type="entry name" value="PKS_ER"/>
    <property type="match status" value="1"/>
</dbReference>
<reference evidence="3 4" key="1">
    <citation type="submission" date="2024-10" db="EMBL/GenBank/DDBJ databases">
        <title>The Natural Products Discovery Center: Release of the First 8490 Sequenced Strains for Exploring Actinobacteria Biosynthetic Diversity.</title>
        <authorList>
            <person name="Kalkreuter E."/>
            <person name="Kautsar S.A."/>
            <person name="Yang D."/>
            <person name="Bader C.D."/>
            <person name="Teijaro C.N."/>
            <person name="Fluegel L."/>
            <person name="Davis C.M."/>
            <person name="Simpson J.R."/>
            <person name="Lauterbach L."/>
            <person name="Steele A.D."/>
            <person name="Gui C."/>
            <person name="Meng S."/>
            <person name="Li G."/>
            <person name="Viehrig K."/>
            <person name="Ye F."/>
            <person name="Su P."/>
            <person name="Kiefer A.F."/>
            <person name="Nichols A."/>
            <person name="Cepeda A.J."/>
            <person name="Yan W."/>
            <person name="Fan B."/>
            <person name="Jiang Y."/>
            <person name="Adhikari A."/>
            <person name="Zheng C.-J."/>
            <person name="Schuster L."/>
            <person name="Cowan T.M."/>
            <person name="Smanski M.J."/>
            <person name="Chevrette M.G."/>
            <person name="De Carvalho L.P.S."/>
            <person name="Shen B."/>
        </authorList>
    </citation>
    <scope>NUCLEOTIDE SEQUENCE [LARGE SCALE GENOMIC DNA]</scope>
    <source>
        <strain evidence="3 4">NPDC015755</strain>
    </source>
</reference>
<name>A0ABW6YEV0_9ACTN</name>
<dbReference type="InterPro" id="IPR020843">
    <property type="entry name" value="ER"/>
</dbReference>
<dbReference type="Gene3D" id="3.90.180.10">
    <property type="entry name" value="Medium-chain alcohol dehydrogenases, catalytic domain"/>
    <property type="match status" value="1"/>
</dbReference>